<dbReference type="Proteomes" id="UP001549036">
    <property type="component" value="Unassembled WGS sequence"/>
</dbReference>
<protein>
    <submittedName>
        <fullName evidence="1">Uncharacterized protein</fullName>
    </submittedName>
</protein>
<reference evidence="1 2" key="1">
    <citation type="submission" date="2024-06" db="EMBL/GenBank/DDBJ databases">
        <title>Genomic Encyclopedia of Type Strains, Phase IV (KMG-IV): sequencing the most valuable type-strain genomes for metagenomic binning, comparative biology and taxonomic classification.</title>
        <authorList>
            <person name="Goeker M."/>
        </authorList>
    </citation>
    <scope>NUCLEOTIDE SEQUENCE [LARGE SCALE GENOMIC DNA]</scope>
    <source>
        <strain evidence="1 2">DSM 29846</strain>
    </source>
</reference>
<organism evidence="1 2">
    <name type="scientific">Mesorhizobium shonense</name>
    <dbReference type="NCBI Taxonomy" id="1209948"/>
    <lineage>
        <taxon>Bacteria</taxon>
        <taxon>Pseudomonadati</taxon>
        <taxon>Pseudomonadota</taxon>
        <taxon>Alphaproteobacteria</taxon>
        <taxon>Hyphomicrobiales</taxon>
        <taxon>Phyllobacteriaceae</taxon>
        <taxon>Mesorhizobium</taxon>
    </lineage>
</organism>
<proteinExistence type="predicted"/>
<gene>
    <name evidence="1" type="ORF">ABID26_005603</name>
</gene>
<accession>A0ABV2HZX6</accession>
<evidence type="ECO:0000313" key="2">
    <source>
        <dbReference type="Proteomes" id="UP001549036"/>
    </source>
</evidence>
<name>A0ABV2HZX6_9HYPH</name>
<dbReference type="EMBL" id="JBEPLM010000013">
    <property type="protein sequence ID" value="MET3596186.1"/>
    <property type="molecule type" value="Genomic_DNA"/>
</dbReference>
<sequence length="66" mass="7162">MTVVLSQATGFLLSAIWRSNSVCPSTGRRRMLADTEQERRLLRHAGPGTVVAECGATSGPPYLKEM</sequence>
<evidence type="ECO:0000313" key="1">
    <source>
        <dbReference type="EMBL" id="MET3596186.1"/>
    </source>
</evidence>
<keyword evidence="2" id="KW-1185">Reference proteome</keyword>
<comment type="caution">
    <text evidence="1">The sequence shown here is derived from an EMBL/GenBank/DDBJ whole genome shotgun (WGS) entry which is preliminary data.</text>
</comment>